<evidence type="ECO:0000313" key="2">
    <source>
        <dbReference type="EMBL" id="KOA49552.1"/>
    </source>
</evidence>
<evidence type="ECO:0000313" key="3">
    <source>
        <dbReference type="Proteomes" id="UP000037239"/>
    </source>
</evidence>
<gene>
    <name evidence="2" type="ORF">BAAM0483_05250</name>
</gene>
<feature type="transmembrane region" description="Helical" evidence="1">
    <location>
        <begin position="6"/>
        <end position="26"/>
    </location>
</feature>
<evidence type="ECO:0008006" key="4">
    <source>
        <dbReference type="Google" id="ProtNLM"/>
    </source>
</evidence>
<keyword evidence="1" id="KW-0472">Membrane</keyword>
<reference evidence="2 3" key="1">
    <citation type="journal article" date="2015" name="Int J Genomics">
        <title>Comparative Genomics Revealed Genetic Diversity and Species/Strain-Level Differences in Carbohydrate Metabolism of Three Probiotic Bifidobacterial Species.</title>
        <authorList>
            <person name="Odamaki T."/>
            <person name="Horigome A."/>
            <person name="Sugahara H."/>
            <person name="Hashikura N."/>
            <person name="Minami J."/>
            <person name="Xiao J.Z."/>
            <person name="Abe F."/>
        </authorList>
    </citation>
    <scope>NUCLEOTIDE SEQUENCE [LARGE SCALE GENOMIC DNA]</scope>
    <source>
        <strain evidence="2 3">MCC 0483</strain>
    </source>
</reference>
<dbReference type="EMBL" id="AWFK01000008">
    <property type="protein sequence ID" value="KOA49552.1"/>
    <property type="molecule type" value="Genomic_DNA"/>
</dbReference>
<evidence type="ECO:0000256" key="1">
    <source>
        <dbReference type="SAM" id="Phobius"/>
    </source>
</evidence>
<sequence length="75" mass="8320">MRQSHITQLVIGVLLCLTVSILLSMWVQGIWNPLNTRVLVNAGVIMLIAGLIWWGANRIQHPHIGGDDHTSTNPQ</sequence>
<comment type="caution">
    <text evidence="2">The sequence shown here is derived from an EMBL/GenBank/DDBJ whole genome shotgun (WGS) entry which is preliminary data.</text>
</comment>
<organism evidence="2 3">
    <name type="scientific">Bifidobacterium animalis subsp. animalis MCC 0483</name>
    <dbReference type="NCBI Taxonomy" id="1365955"/>
    <lineage>
        <taxon>Bacteria</taxon>
        <taxon>Bacillati</taxon>
        <taxon>Actinomycetota</taxon>
        <taxon>Actinomycetes</taxon>
        <taxon>Bifidobacteriales</taxon>
        <taxon>Bifidobacteriaceae</taxon>
        <taxon>Bifidobacterium</taxon>
    </lineage>
</organism>
<keyword evidence="1" id="KW-0812">Transmembrane</keyword>
<dbReference type="Proteomes" id="UP000037239">
    <property type="component" value="Unassembled WGS sequence"/>
</dbReference>
<proteinExistence type="predicted"/>
<keyword evidence="1" id="KW-1133">Transmembrane helix</keyword>
<dbReference type="AlphaFoldDB" id="A0AB34T8K6"/>
<name>A0AB34T8K6_9BIFI</name>
<accession>A0AB34T8K6</accession>
<feature type="transmembrane region" description="Helical" evidence="1">
    <location>
        <begin position="38"/>
        <end position="56"/>
    </location>
</feature>
<protein>
    <recommendedName>
        <fullName evidence="4">Carbon starvation protein</fullName>
    </recommendedName>
</protein>